<reference evidence="2" key="1">
    <citation type="submission" date="2021-06" db="EMBL/GenBank/DDBJ databases">
        <title>Comparative genomics, transcriptomics and evolutionary studies reveal genomic signatures of adaptation to plant cell wall in hemibiotrophic fungi.</title>
        <authorList>
            <consortium name="DOE Joint Genome Institute"/>
            <person name="Baroncelli R."/>
            <person name="Diaz J.F."/>
            <person name="Benocci T."/>
            <person name="Peng M."/>
            <person name="Battaglia E."/>
            <person name="Haridas S."/>
            <person name="Andreopoulos W."/>
            <person name="Labutti K."/>
            <person name="Pangilinan J."/>
            <person name="Floch G.L."/>
            <person name="Makela M.R."/>
            <person name="Henrissat B."/>
            <person name="Grigoriev I.V."/>
            <person name="Crouch J.A."/>
            <person name="De Vries R.P."/>
            <person name="Sukno S.A."/>
            <person name="Thon M.R."/>
        </authorList>
    </citation>
    <scope>NUCLEOTIDE SEQUENCE</scope>
    <source>
        <strain evidence="2">CBS 125086</strain>
    </source>
</reference>
<proteinExistence type="predicted"/>
<sequence>MTSQIFTASSENTASKSLYAHKQRSPRLTLLQCDSTSLIRPFNKNTRSSEHPTVRNSAKMDGLKGKGRRLSDGRPPPYSQDNEETLTYQTPGAGFANLPSDSKPPLNSLVKFPPSFQCYLDKQEGFYYLGPVSSEERLFAFSASARLQTTMQPLHLHNGPSERDPIIVRMTQKNPRSVNFAATITLHDPSDPHAVAEEISYEKPVNPRSSSVFASCLAFRVGVGKEGREEEFQWRRSSGTEVKELARHSIGGKLVRMSGPKAGAGGSRKAREQGFSSDGNEVVAVLAPRSNIGIANGLKFKFMGTALTGDLGEKWESVAVITGFWLFGISRAREKDD</sequence>
<feature type="region of interest" description="Disordered" evidence="1">
    <location>
        <begin position="41"/>
        <end position="85"/>
    </location>
</feature>
<keyword evidence="3" id="KW-1185">Reference proteome</keyword>
<evidence type="ECO:0000313" key="3">
    <source>
        <dbReference type="Proteomes" id="UP001230504"/>
    </source>
</evidence>
<gene>
    <name evidence="2" type="ORF">LY79DRAFT_339627</name>
</gene>
<dbReference type="GeneID" id="85436797"/>
<dbReference type="Proteomes" id="UP001230504">
    <property type="component" value="Unassembled WGS sequence"/>
</dbReference>
<protein>
    <submittedName>
        <fullName evidence="2">Uncharacterized protein</fullName>
    </submittedName>
</protein>
<dbReference type="RefSeq" id="XP_060410734.1">
    <property type="nucleotide sequence ID" value="XM_060552557.1"/>
</dbReference>
<evidence type="ECO:0000256" key="1">
    <source>
        <dbReference type="SAM" id="MobiDB-lite"/>
    </source>
</evidence>
<dbReference type="AlphaFoldDB" id="A0AAD8PSX7"/>
<feature type="compositionally biased region" description="Basic and acidic residues" evidence="1">
    <location>
        <begin position="61"/>
        <end position="72"/>
    </location>
</feature>
<comment type="caution">
    <text evidence="2">The sequence shown here is derived from an EMBL/GenBank/DDBJ whole genome shotgun (WGS) entry which is preliminary data.</text>
</comment>
<evidence type="ECO:0000313" key="2">
    <source>
        <dbReference type="EMBL" id="KAK1579615.1"/>
    </source>
</evidence>
<dbReference type="EMBL" id="JAHLJV010000064">
    <property type="protein sequence ID" value="KAK1579615.1"/>
    <property type="molecule type" value="Genomic_DNA"/>
</dbReference>
<name>A0AAD8PSX7_9PEZI</name>
<accession>A0AAD8PSX7</accession>
<organism evidence="2 3">
    <name type="scientific">Colletotrichum navitas</name>
    <dbReference type="NCBI Taxonomy" id="681940"/>
    <lineage>
        <taxon>Eukaryota</taxon>
        <taxon>Fungi</taxon>
        <taxon>Dikarya</taxon>
        <taxon>Ascomycota</taxon>
        <taxon>Pezizomycotina</taxon>
        <taxon>Sordariomycetes</taxon>
        <taxon>Hypocreomycetidae</taxon>
        <taxon>Glomerellales</taxon>
        <taxon>Glomerellaceae</taxon>
        <taxon>Colletotrichum</taxon>
        <taxon>Colletotrichum graminicola species complex</taxon>
    </lineage>
</organism>